<evidence type="ECO:0000313" key="7">
    <source>
        <dbReference type="Proteomes" id="UP000477010"/>
    </source>
</evidence>
<evidence type="ECO:0000259" key="2">
    <source>
        <dbReference type="Pfam" id="PF05876"/>
    </source>
</evidence>
<evidence type="ECO:0000259" key="3">
    <source>
        <dbReference type="Pfam" id="PF20454"/>
    </source>
</evidence>
<dbReference type="Pfam" id="PF05876">
    <property type="entry name" value="GpA_ATPase"/>
    <property type="match status" value="1"/>
</dbReference>
<dbReference type="GO" id="GO:0016887">
    <property type="term" value="F:ATP hydrolysis activity"/>
    <property type="evidence" value="ECO:0007669"/>
    <property type="project" value="InterPro"/>
</dbReference>
<evidence type="ECO:0000313" key="5">
    <source>
        <dbReference type="EMBL" id="PLK30807.1"/>
    </source>
</evidence>
<dbReference type="PANTHER" id="PTHR34413:SF2">
    <property type="entry name" value="PROPHAGE TAIL FIBER ASSEMBLY PROTEIN HOMOLOG TFAE-RELATED"/>
    <property type="match status" value="1"/>
</dbReference>
<dbReference type="PANTHER" id="PTHR34413">
    <property type="entry name" value="PROPHAGE TAIL FIBER ASSEMBLY PROTEIN HOMOLOG TFAE-RELATED-RELATED"/>
    <property type="match status" value="1"/>
</dbReference>
<dbReference type="GO" id="GO:0004519">
    <property type="term" value="F:endonuclease activity"/>
    <property type="evidence" value="ECO:0007669"/>
    <property type="project" value="InterPro"/>
</dbReference>
<evidence type="ECO:0000256" key="1">
    <source>
        <dbReference type="SAM" id="MobiDB-lite"/>
    </source>
</evidence>
<dbReference type="HAMAP" id="MF_04144">
    <property type="entry name" value="TERL_LAMBDA"/>
    <property type="match status" value="1"/>
</dbReference>
<gene>
    <name evidence="5" type="ORF">CGS50_004135</name>
    <name evidence="4" type="ORF">GKD85_13900</name>
</gene>
<dbReference type="InterPro" id="IPR008866">
    <property type="entry name" value="Phage_lambda_GpA-like"/>
</dbReference>
<feature type="domain" description="Terminase large subunit GpA endonuclease" evidence="3">
    <location>
        <begin position="306"/>
        <end position="588"/>
    </location>
</feature>
<proteinExistence type="inferred from homology"/>
<dbReference type="InterPro" id="IPR051220">
    <property type="entry name" value="TFA_Chaperone"/>
</dbReference>
<comment type="caution">
    <text evidence="5">The sequence shown here is derived from an EMBL/GenBank/DDBJ whole genome shotgun (WGS) entry which is preliminary data.</text>
</comment>
<organism evidence="5 6">
    <name type="scientific">Faecalibacterium prausnitzii</name>
    <dbReference type="NCBI Taxonomy" id="853"/>
    <lineage>
        <taxon>Bacteria</taxon>
        <taxon>Bacillati</taxon>
        <taxon>Bacillota</taxon>
        <taxon>Clostridia</taxon>
        <taxon>Eubacteriales</taxon>
        <taxon>Oscillospiraceae</taxon>
        <taxon>Faecalibacterium</taxon>
    </lineage>
</organism>
<accession>A0A2J4JSI9</accession>
<dbReference type="InterPro" id="IPR046454">
    <property type="entry name" value="GpA_endonuclease"/>
</dbReference>
<sequence>MNRNVKKKRIVKLEPQTVELFAEVLSKLRPPPPLTVSQWADRYRVLSAESSAEPGRWHTEKAPYQRAIMDAIGDPHVRSVVVMSAAQIGKTDAFILNPLGYYMDYAPCPVMCMQPTLDMGQTLSKDRIAPMIRDTPRLTGLVDTKSRYAGNTVMKKNFPGGHITIVGANSPSSLASRPIKVLLADEIDRYPKSAGTEGDPLDLAKKRQTTFWDYKTVMVSTPTIKGDSRIEDAYLLSTQEEWNVPCPECGAYQPFLWENVKFDKDDLDKGIGYVCRECGCVSNEYRWKEQGKYGKYVAANPGAESRGFHLNTLASTFVGWKEIVTKFIEAKIALDHGNPEQMKVWVNTELGETWEERGIQLEDIELFNRREIYAAEVPDDVLYLTAGVDVQDDRFEVEVVGWGEGTESWGVRYQKIFGDMLSDQVWDDLDNFLLRTWHKADGTAYPLLATCIDSGGHHTDEVYRFAKERLNRRIFAIKGMGGAGVPFIRNPSKNNRVRADLFILGVDAGKTTIYQRLEVKTPGPNYCHFPSNEEAGYTEEYFKGLTAEKKVVRFVKGHLKEYWEIKDKEHKRNEPLDLRNYATAALAISRPVLKKPDADGTPAQPVKKSRGRRQLSGGI</sequence>
<dbReference type="Proteomes" id="UP000477010">
    <property type="component" value="Unassembled WGS sequence"/>
</dbReference>
<evidence type="ECO:0000313" key="6">
    <source>
        <dbReference type="Proteomes" id="UP000221015"/>
    </source>
</evidence>
<dbReference type="EMBL" id="WKQE01000027">
    <property type="protein sequence ID" value="MSC81875.1"/>
    <property type="molecule type" value="Genomic_DNA"/>
</dbReference>
<reference evidence="5" key="2">
    <citation type="submission" date="2017-07" db="EMBL/GenBank/DDBJ databases">
        <authorList>
            <person name="Sun Z.S."/>
            <person name="Albrecht U."/>
            <person name="Echele G."/>
            <person name="Lee C.C."/>
        </authorList>
    </citation>
    <scope>NUCLEOTIDE SEQUENCE</scope>
    <source>
        <strain evidence="5">CNCM I 4542</strain>
    </source>
</reference>
<evidence type="ECO:0000313" key="4">
    <source>
        <dbReference type="EMBL" id="MSC81875.1"/>
    </source>
</evidence>
<dbReference type="Gene3D" id="3.40.50.300">
    <property type="entry name" value="P-loop containing nucleotide triphosphate hydrolases"/>
    <property type="match status" value="1"/>
</dbReference>
<dbReference type="InterPro" id="IPR046453">
    <property type="entry name" value="GpA_ATPase"/>
</dbReference>
<feature type="region of interest" description="Disordered" evidence="1">
    <location>
        <begin position="593"/>
        <end position="619"/>
    </location>
</feature>
<reference evidence="4 7" key="3">
    <citation type="journal article" date="2019" name="Nat. Med.">
        <title>A library of human gut bacterial isolates paired with longitudinal multiomics data enables mechanistic microbiome research.</title>
        <authorList>
            <person name="Poyet M."/>
            <person name="Groussin M."/>
            <person name="Gibbons S.M."/>
            <person name="Avila-Pacheco J."/>
            <person name="Jiang X."/>
            <person name="Kearney S.M."/>
            <person name="Perrotta A.R."/>
            <person name="Berdy B."/>
            <person name="Zhao S."/>
            <person name="Lieberman T.D."/>
            <person name="Swanson P.K."/>
            <person name="Smith M."/>
            <person name="Roesemann S."/>
            <person name="Alexander J.E."/>
            <person name="Rich S.A."/>
            <person name="Livny J."/>
            <person name="Vlamakis H."/>
            <person name="Clish C."/>
            <person name="Bullock K."/>
            <person name="Deik A."/>
            <person name="Scott J."/>
            <person name="Pierce K.A."/>
            <person name="Xavier R.J."/>
            <person name="Alm E.J."/>
        </authorList>
    </citation>
    <scope>NUCLEOTIDE SEQUENCE [LARGE SCALE GENOMIC DNA]</scope>
    <source>
        <strain evidence="4 7">BIOML-B9</strain>
    </source>
</reference>
<name>A0A2J4JSI9_9FIRM</name>
<dbReference type="Proteomes" id="UP000221015">
    <property type="component" value="Unassembled WGS sequence"/>
</dbReference>
<dbReference type="EMBL" id="NMTS02000001">
    <property type="protein sequence ID" value="PLK30807.1"/>
    <property type="molecule type" value="Genomic_DNA"/>
</dbReference>
<dbReference type="Pfam" id="PF20454">
    <property type="entry name" value="GpA_nuclease"/>
    <property type="match status" value="1"/>
</dbReference>
<dbReference type="AlphaFoldDB" id="A0A2J4JSI9"/>
<dbReference type="GO" id="GO:0005524">
    <property type="term" value="F:ATP binding"/>
    <property type="evidence" value="ECO:0007669"/>
    <property type="project" value="InterPro"/>
</dbReference>
<dbReference type="InterPro" id="IPR027417">
    <property type="entry name" value="P-loop_NTPase"/>
</dbReference>
<protein>
    <submittedName>
        <fullName evidence="5">Phage terminase large subunit family protein</fullName>
    </submittedName>
</protein>
<feature type="domain" description="Phage terminase large subunit GpA ATPase" evidence="2">
    <location>
        <begin position="51"/>
        <end position="294"/>
    </location>
</feature>
<reference evidence="5 6" key="1">
    <citation type="journal article" date="2017" name="Front. Microbiol.">
        <title>New Insights into the Diversity of the Genus Faecalibacterium.</title>
        <authorList>
            <person name="Benevides L."/>
            <person name="Burman S."/>
            <person name="Martin R."/>
            <person name="Robert V."/>
            <person name="Thomas M."/>
            <person name="Miquel S."/>
            <person name="Chain F."/>
            <person name="Sokol H."/>
            <person name="Bermudez-Humaran L.G."/>
            <person name="Morrison M."/>
            <person name="Langella P."/>
            <person name="Azevedo V.A."/>
            <person name="Chatel J.M."/>
            <person name="Soares S."/>
        </authorList>
    </citation>
    <scope>NUCLEOTIDE SEQUENCE [LARGE SCALE GENOMIC DNA]</scope>
    <source>
        <strain evidence="5 6">CNCM I 4542</strain>
    </source>
</reference>